<comment type="similarity">
    <text evidence="2">Belongs to the TMEM134/TMEM230 family.</text>
</comment>
<reference evidence="8 9" key="1">
    <citation type="submission" date="2009-11" db="EMBL/GenBank/DDBJ databases">
        <title>Annotation of Allomyces macrogynus ATCC 38327.</title>
        <authorList>
            <consortium name="The Broad Institute Genome Sequencing Platform"/>
            <person name="Russ C."/>
            <person name="Cuomo C."/>
            <person name="Burger G."/>
            <person name="Gray M.W."/>
            <person name="Holland P.W.H."/>
            <person name="King N."/>
            <person name="Lang F.B.F."/>
            <person name="Roger A.J."/>
            <person name="Ruiz-Trillo I."/>
            <person name="Young S.K."/>
            <person name="Zeng Q."/>
            <person name="Gargeya S."/>
            <person name="Fitzgerald M."/>
            <person name="Haas B."/>
            <person name="Abouelleil A."/>
            <person name="Alvarado L."/>
            <person name="Arachchi H.M."/>
            <person name="Berlin A."/>
            <person name="Chapman S.B."/>
            <person name="Gearin G."/>
            <person name="Goldberg J."/>
            <person name="Griggs A."/>
            <person name="Gujja S."/>
            <person name="Hansen M."/>
            <person name="Heiman D."/>
            <person name="Howarth C."/>
            <person name="Larimer J."/>
            <person name="Lui A."/>
            <person name="MacDonald P.J.P."/>
            <person name="McCowen C."/>
            <person name="Montmayeur A."/>
            <person name="Murphy C."/>
            <person name="Neiman D."/>
            <person name="Pearson M."/>
            <person name="Priest M."/>
            <person name="Roberts A."/>
            <person name="Saif S."/>
            <person name="Shea T."/>
            <person name="Sisk P."/>
            <person name="Stolte C."/>
            <person name="Sykes S."/>
            <person name="Wortman J."/>
            <person name="Nusbaum C."/>
            <person name="Birren B."/>
        </authorList>
    </citation>
    <scope>NUCLEOTIDE SEQUENCE [LARGE SCALE GENOMIC DNA]</scope>
    <source>
        <strain evidence="8 9">ATCC 38327</strain>
    </source>
</reference>
<protein>
    <recommendedName>
        <fullName evidence="10">Transmembrane protein 230</fullName>
    </recommendedName>
</protein>
<keyword evidence="9" id="KW-1185">Reference proteome</keyword>
<proteinExistence type="inferred from homology"/>
<evidence type="ECO:0000313" key="8">
    <source>
        <dbReference type="EMBL" id="KNE61868.1"/>
    </source>
</evidence>
<dbReference type="Proteomes" id="UP000054350">
    <property type="component" value="Unassembled WGS sequence"/>
</dbReference>
<keyword evidence="4 7" id="KW-1133">Transmembrane helix</keyword>
<organism evidence="8 9">
    <name type="scientific">Allomyces macrogynus (strain ATCC 38327)</name>
    <name type="common">Allomyces javanicus var. macrogynus</name>
    <dbReference type="NCBI Taxonomy" id="578462"/>
    <lineage>
        <taxon>Eukaryota</taxon>
        <taxon>Fungi</taxon>
        <taxon>Fungi incertae sedis</taxon>
        <taxon>Blastocladiomycota</taxon>
        <taxon>Blastocladiomycetes</taxon>
        <taxon>Blastocladiales</taxon>
        <taxon>Blastocladiaceae</taxon>
        <taxon>Allomyces</taxon>
    </lineage>
</organism>
<feature type="compositionally biased region" description="Low complexity" evidence="6">
    <location>
        <begin position="15"/>
        <end position="32"/>
    </location>
</feature>
<feature type="region of interest" description="Disordered" evidence="6">
    <location>
        <begin position="1"/>
        <end position="93"/>
    </location>
</feature>
<evidence type="ECO:0000256" key="1">
    <source>
        <dbReference type="ARBA" id="ARBA00004141"/>
    </source>
</evidence>
<evidence type="ECO:0000256" key="7">
    <source>
        <dbReference type="SAM" id="Phobius"/>
    </source>
</evidence>
<dbReference type="AlphaFoldDB" id="A0A0L0SH77"/>
<evidence type="ECO:0008006" key="10">
    <source>
        <dbReference type="Google" id="ProtNLM"/>
    </source>
</evidence>
<sequence length="203" mass="21269">MPPPPPAFAPPSPAPARTSAPASPAASPDSASVLIPPDLGRALLLDAPKSAVPPARVSGSSKPSTSLSPTARAVSPSSSGAARNQSTKSLLPTLPGVSTHSSYAYLRDDKDLVRDNLHVPIWRHPLLARYRRTAAAALGLFVVGTVFLILMATTVTSDASRALVFGLIALFTFLPGAYVSLYMCRAIRGVDGYRLETIPSFDH</sequence>
<evidence type="ECO:0000256" key="6">
    <source>
        <dbReference type="SAM" id="MobiDB-lite"/>
    </source>
</evidence>
<feature type="transmembrane region" description="Helical" evidence="7">
    <location>
        <begin position="162"/>
        <end position="184"/>
    </location>
</feature>
<comment type="subcellular location">
    <subcellularLocation>
        <location evidence="1">Membrane</location>
        <topology evidence="1">Multi-pass membrane protein</topology>
    </subcellularLocation>
</comment>
<keyword evidence="3 7" id="KW-0812">Transmembrane</keyword>
<dbReference type="GO" id="GO:0016020">
    <property type="term" value="C:membrane"/>
    <property type="evidence" value="ECO:0007669"/>
    <property type="project" value="UniProtKB-SubCell"/>
</dbReference>
<feature type="compositionally biased region" description="Polar residues" evidence="6">
    <location>
        <begin position="75"/>
        <end position="93"/>
    </location>
</feature>
<evidence type="ECO:0000256" key="3">
    <source>
        <dbReference type="ARBA" id="ARBA00022692"/>
    </source>
</evidence>
<evidence type="ECO:0000256" key="4">
    <source>
        <dbReference type="ARBA" id="ARBA00022989"/>
    </source>
</evidence>
<evidence type="ECO:0000313" key="9">
    <source>
        <dbReference type="Proteomes" id="UP000054350"/>
    </source>
</evidence>
<evidence type="ECO:0000256" key="2">
    <source>
        <dbReference type="ARBA" id="ARBA00007743"/>
    </source>
</evidence>
<dbReference type="EMBL" id="GG745339">
    <property type="protein sequence ID" value="KNE61868.1"/>
    <property type="molecule type" value="Genomic_DNA"/>
</dbReference>
<dbReference type="OrthoDB" id="10048380at2759"/>
<dbReference type="Pfam" id="PF05915">
    <property type="entry name" value="TMEM_230_134"/>
    <property type="match status" value="1"/>
</dbReference>
<feature type="compositionally biased region" description="Low complexity" evidence="6">
    <location>
        <begin position="58"/>
        <end position="70"/>
    </location>
</feature>
<gene>
    <name evidence="8" type="ORF">AMAG_07140</name>
</gene>
<dbReference type="InterPro" id="IPR008590">
    <property type="entry name" value="TMEM_230/134"/>
</dbReference>
<name>A0A0L0SH77_ALLM3</name>
<evidence type="ECO:0000256" key="5">
    <source>
        <dbReference type="ARBA" id="ARBA00023136"/>
    </source>
</evidence>
<accession>A0A0L0SH77</accession>
<feature type="compositionally biased region" description="Pro residues" evidence="6">
    <location>
        <begin position="1"/>
        <end position="14"/>
    </location>
</feature>
<keyword evidence="5 7" id="KW-0472">Membrane</keyword>
<feature type="transmembrane region" description="Helical" evidence="7">
    <location>
        <begin position="133"/>
        <end position="156"/>
    </location>
</feature>
<dbReference type="STRING" id="578462.A0A0L0SH77"/>
<reference evidence="9" key="2">
    <citation type="submission" date="2009-11" db="EMBL/GenBank/DDBJ databases">
        <title>The Genome Sequence of Allomyces macrogynus strain ATCC 38327.</title>
        <authorList>
            <consortium name="The Broad Institute Genome Sequencing Platform"/>
            <person name="Russ C."/>
            <person name="Cuomo C."/>
            <person name="Shea T."/>
            <person name="Young S.K."/>
            <person name="Zeng Q."/>
            <person name="Koehrsen M."/>
            <person name="Haas B."/>
            <person name="Borodovsky M."/>
            <person name="Guigo R."/>
            <person name="Alvarado L."/>
            <person name="Berlin A."/>
            <person name="Borenstein D."/>
            <person name="Chen Z."/>
            <person name="Engels R."/>
            <person name="Freedman E."/>
            <person name="Gellesch M."/>
            <person name="Goldberg J."/>
            <person name="Griggs A."/>
            <person name="Gujja S."/>
            <person name="Heiman D."/>
            <person name="Hepburn T."/>
            <person name="Howarth C."/>
            <person name="Jen D."/>
            <person name="Larson L."/>
            <person name="Lewis B."/>
            <person name="Mehta T."/>
            <person name="Park D."/>
            <person name="Pearson M."/>
            <person name="Roberts A."/>
            <person name="Saif S."/>
            <person name="Shenoy N."/>
            <person name="Sisk P."/>
            <person name="Stolte C."/>
            <person name="Sykes S."/>
            <person name="Walk T."/>
            <person name="White J."/>
            <person name="Yandava C."/>
            <person name="Burger G."/>
            <person name="Gray M.W."/>
            <person name="Holland P.W.H."/>
            <person name="King N."/>
            <person name="Lang F.B.F."/>
            <person name="Roger A.J."/>
            <person name="Ruiz-Trillo I."/>
            <person name="Lander E."/>
            <person name="Nusbaum C."/>
        </authorList>
    </citation>
    <scope>NUCLEOTIDE SEQUENCE [LARGE SCALE GENOMIC DNA]</scope>
    <source>
        <strain evidence="9">ATCC 38327</strain>
    </source>
</reference>
<dbReference type="VEuPathDB" id="FungiDB:AMAG_07140"/>